<name>A0A9D4U9W0_ADICA</name>
<feature type="domain" description="FAD-dependent oxidoreductase 2 FAD-binding" evidence="3">
    <location>
        <begin position="216"/>
        <end position="248"/>
    </location>
</feature>
<evidence type="ECO:0000256" key="2">
    <source>
        <dbReference type="ARBA" id="ARBA00023002"/>
    </source>
</evidence>
<feature type="domain" description="FAD-dependent protein C-terminal" evidence="4">
    <location>
        <begin position="404"/>
        <end position="618"/>
    </location>
</feature>
<sequence>MQVLQTQAAVEHALLLSSSSAPLTPTVGSKSSSHYDLRTVCAAHQMVARGGTAQKPTGTQKAGIWRFLNLEVSADRDPGKDDYSVSRPLIEAIANTLACPVDSLPSSALNVVRKSFDARKVVNKVRKDPRFVYTVDLHIDELQGTSSTAGKVIQFLKNRPGKLEFISEDTNRADVIDLVSRCKIASLVSMTEKTENAEDDGLSANVSHHKHAKITVVGSGPAGLFAALVLAESGAKVILVERGQPVESRGRDIGQLMVRRVLRPDSNFCYGEGGAGTWSDGKLTTRIGRNSDTVKMVFASLVKFGAPPTILLDGKPHIGTDKLIHILRKMRNHLESLGVQIRFGTKMVGLLVKGNRVAGVKVKKTDDLDCEDVISDAVVLAVGHSARDIYYKLLEHDIHLSPKDFSVGFRVEHPQELINEIQYSKWASDVRRGSGKIPVADYKVATSIIEGSREYSAKEKQSGCYSFCMCPGGQIVPTSTNSDELCINGMSFSKRSSKWANSALVMTVSSKDLDLFVSEHGPLAGVAFQKSLEREAAVMGGGDLVVPVQAVPDFLNDKLSGGVLPSSSYRLGVKEAPLHSLFSEHLTGMFKQALVNFDRQIPGFIDGRALLHAVETRTSSPVKIDRDAETFECTSVPGLYPIGEGAGYAGGIVSAAVDGLNAGLALAEQLGLCKDILKEKRAVDKLMYY</sequence>
<dbReference type="Pfam" id="PF21688">
    <property type="entry name" value="FAD-depend_C"/>
    <property type="match status" value="1"/>
</dbReference>
<evidence type="ECO:0000259" key="3">
    <source>
        <dbReference type="Pfam" id="PF00890"/>
    </source>
</evidence>
<dbReference type="SUPFAM" id="SSF51905">
    <property type="entry name" value="FAD/NAD(P)-binding domain"/>
    <property type="match status" value="1"/>
</dbReference>
<dbReference type="EMBL" id="JABFUD020000020">
    <property type="protein sequence ID" value="KAI5064138.1"/>
    <property type="molecule type" value="Genomic_DNA"/>
</dbReference>
<keyword evidence="1" id="KW-0285">Flavoprotein</keyword>
<evidence type="ECO:0000313" key="5">
    <source>
        <dbReference type="EMBL" id="KAI5064138.1"/>
    </source>
</evidence>
<evidence type="ECO:0000256" key="1">
    <source>
        <dbReference type="ARBA" id="ARBA00022630"/>
    </source>
</evidence>
<dbReference type="Gene3D" id="3.30.70.2700">
    <property type="match status" value="1"/>
</dbReference>
<dbReference type="InterPro" id="IPR003953">
    <property type="entry name" value="FAD-dep_OxRdtase_2_FAD-bd"/>
</dbReference>
<evidence type="ECO:0000259" key="4">
    <source>
        <dbReference type="Pfam" id="PF21688"/>
    </source>
</evidence>
<proteinExistence type="predicted"/>
<reference evidence="5" key="1">
    <citation type="submission" date="2021-01" db="EMBL/GenBank/DDBJ databases">
        <title>Adiantum capillus-veneris genome.</title>
        <authorList>
            <person name="Fang Y."/>
            <person name="Liao Q."/>
        </authorList>
    </citation>
    <scope>NUCLEOTIDE SEQUENCE</scope>
    <source>
        <strain evidence="5">H3</strain>
        <tissue evidence="5">Leaf</tissue>
    </source>
</reference>
<evidence type="ECO:0008006" key="7">
    <source>
        <dbReference type="Google" id="ProtNLM"/>
    </source>
</evidence>
<dbReference type="AlphaFoldDB" id="A0A9D4U9W0"/>
<keyword evidence="2" id="KW-0560">Oxidoreductase</keyword>
<accession>A0A9D4U9W0</accession>
<dbReference type="GO" id="GO:0016491">
    <property type="term" value="F:oxidoreductase activity"/>
    <property type="evidence" value="ECO:0007669"/>
    <property type="project" value="UniProtKB-KW"/>
</dbReference>
<dbReference type="InterPro" id="IPR049516">
    <property type="entry name" value="FAD-depend_C"/>
</dbReference>
<dbReference type="InterPro" id="IPR036188">
    <property type="entry name" value="FAD/NAD-bd_sf"/>
</dbReference>
<dbReference type="Gene3D" id="3.50.50.60">
    <property type="entry name" value="FAD/NAD(P)-binding domain"/>
    <property type="match status" value="2"/>
</dbReference>
<dbReference type="InterPro" id="IPR028348">
    <property type="entry name" value="FAD-binding_protein"/>
</dbReference>
<protein>
    <recommendedName>
        <fullName evidence="7">FAD-binding domain-containing protein</fullName>
    </recommendedName>
</protein>
<evidence type="ECO:0000313" key="6">
    <source>
        <dbReference type="Proteomes" id="UP000886520"/>
    </source>
</evidence>
<comment type="caution">
    <text evidence="5">The sequence shown here is derived from an EMBL/GenBank/DDBJ whole genome shotgun (WGS) entry which is preliminary data.</text>
</comment>
<dbReference type="PANTHER" id="PTHR42842">
    <property type="entry name" value="FAD/NAD(P)-BINDING OXIDOREDUCTASE"/>
    <property type="match status" value="1"/>
</dbReference>
<gene>
    <name evidence="5" type="ORF">GOP47_0020808</name>
</gene>
<keyword evidence="6" id="KW-1185">Reference proteome</keyword>
<dbReference type="PANTHER" id="PTHR42842:SF3">
    <property type="entry name" value="FAD_NAD(P)-BINDING OXIDOREDUCTASE FAMILY PROTEIN"/>
    <property type="match status" value="1"/>
</dbReference>
<dbReference type="PRINTS" id="PR00419">
    <property type="entry name" value="ADXRDTASE"/>
</dbReference>
<dbReference type="Pfam" id="PF00890">
    <property type="entry name" value="FAD_binding_2"/>
    <property type="match status" value="1"/>
</dbReference>
<dbReference type="Proteomes" id="UP000886520">
    <property type="component" value="Chromosome 20"/>
</dbReference>
<organism evidence="5 6">
    <name type="scientific">Adiantum capillus-veneris</name>
    <name type="common">Maidenhair fern</name>
    <dbReference type="NCBI Taxonomy" id="13818"/>
    <lineage>
        <taxon>Eukaryota</taxon>
        <taxon>Viridiplantae</taxon>
        <taxon>Streptophyta</taxon>
        <taxon>Embryophyta</taxon>
        <taxon>Tracheophyta</taxon>
        <taxon>Polypodiopsida</taxon>
        <taxon>Polypodiidae</taxon>
        <taxon>Polypodiales</taxon>
        <taxon>Pteridineae</taxon>
        <taxon>Pteridaceae</taxon>
        <taxon>Vittarioideae</taxon>
        <taxon>Adiantum</taxon>
    </lineage>
</organism>
<dbReference type="OrthoDB" id="2690153at2759"/>